<evidence type="ECO:0000256" key="9">
    <source>
        <dbReference type="ARBA" id="ARBA00023049"/>
    </source>
</evidence>
<dbReference type="GO" id="GO:0005886">
    <property type="term" value="C:plasma membrane"/>
    <property type="evidence" value="ECO:0007669"/>
    <property type="project" value="UniProtKB-SubCell"/>
</dbReference>
<dbReference type="PANTHER" id="PTHR43221:SF1">
    <property type="entry name" value="PROTEASE HTPX"/>
    <property type="match status" value="1"/>
</dbReference>
<evidence type="ECO:0000256" key="11">
    <source>
        <dbReference type="RuleBase" id="RU003983"/>
    </source>
</evidence>
<feature type="domain" description="Peptidase M48" evidence="13">
    <location>
        <begin position="94"/>
        <end position="305"/>
    </location>
</feature>
<feature type="transmembrane region" description="Helical" evidence="12">
    <location>
        <begin position="204"/>
        <end position="226"/>
    </location>
</feature>
<keyword evidence="6 11" id="KW-0378">Hydrolase</keyword>
<comment type="subcellular location">
    <subcellularLocation>
        <location evidence="1">Cell membrane</location>
        <topology evidence="1">Multi-pass membrane protein</topology>
    </subcellularLocation>
</comment>
<sequence length="306" mass="33598">MKWLKGIGLFLIANFLIYLTLSFTANLLINSVLPAFGIDVRGVFNQQLLVWSLVIGFGGAFISLAFSKQMARAMLDCEQITQPRSQAEHVIYGSVQEIAQRLGITMPEVWVYNSPDPNAFATGPSKNNSMVAVSTGLLQNLNENEVKAVLAHEMGHVYNGDMFTTTVLAGLMNTFVFYISNFLSSMVGQSSGQDREEGSSAGNPILAFVVYIVLQVVLSFLAMIVVSWHSRRREFAADAFSAKVYGKESMIGALRGIDRWVSRTQFQPSNQDALATMKISGSTSGFMHLLATHPPIEERVAALEQL</sequence>
<dbReference type="Gene3D" id="3.30.2010.10">
    <property type="entry name" value="Metalloproteases ('zincins'), catalytic domain"/>
    <property type="match status" value="1"/>
</dbReference>
<evidence type="ECO:0000256" key="12">
    <source>
        <dbReference type="SAM" id="Phobius"/>
    </source>
</evidence>
<feature type="transmembrane region" description="Helical" evidence="12">
    <location>
        <begin position="162"/>
        <end position="184"/>
    </location>
</feature>
<dbReference type="InParanoid" id="A0A330L132"/>
<organism evidence="14 15">
    <name type="scientific">Nitrospira lenta</name>
    <dbReference type="NCBI Taxonomy" id="1436998"/>
    <lineage>
        <taxon>Bacteria</taxon>
        <taxon>Pseudomonadati</taxon>
        <taxon>Nitrospirota</taxon>
        <taxon>Nitrospiria</taxon>
        <taxon>Nitrospirales</taxon>
        <taxon>Nitrospiraceae</taxon>
        <taxon>Nitrospira</taxon>
    </lineage>
</organism>
<evidence type="ECO:0000256" key="6">
    <source>
        <dbReference type="ARBA" id="ARBA00022801"/>
    </source>
</evidence>
<evidence type="ECO:0000256" key="5">
    <source>
        <dbReference type="ARBA" id="ARBA00022723"/>
    </source>
</evidence>
<comment type="cofactor">
    <cofactor evidence="11">
        <name>Zn(2+)</name>
        <dbReference type="ChEBI" id="CHEBI:29105"/>
    </cofactor>
    <text evidence="11">Binds 1 zinc ion per subunit.</text>
</comment>
<dbReference type="EC" id="3.4.24.-" evidence="14"/>
<evidence type="ECO:0000256" key="8">
    <source>
        <dbReference type="ARBA" id="ARBA00022989"/>
    </source>
</evidence>
<gene>
    <name evidence="14" type="primary">htpX</name>
    <name evidence="14" type="ORF">NITLEN_10133</name>
</gene>
<keyword evidence="5" id="KW-0479">Metal-binding</keyword>
<dbReference type="RefSeq" id="WP_121987652.1">
    <property type="nucleotide sequence ID" value="NZ_OUNR01000001.1"/>
</dbReference>
<keyword evidence="3 11" id="KW-0645">Protease</keyword>
<dbReference type="GO" id="GO:0006508">
    <property type="term" value="P:proteolysis"/>
    <property type="evidence" value="ECO:0007669"/>
    <property type="project" value="UniProtKB-KW"/>
</dbReference>
<evidence type="ECO:0000256" key="3">
    <source>
        <dbReference type="ARBA" id="ARBA00022670"/>
    </source>
</evidence>
<evidence type="ECO:0000259" key="13">
    <source>
        <dbReference type="Pfam" id="PF01435"/>
    </source>
</evidence>
<dbReference type="GO" id="GO:0046872">
    <property type="term" value="F:metal ion binding"/>
    <property type="evidence" value="ECO:0007669"/>
    <property type="project" value="UniProtKB-KW"/>
</dbReference>
<evidence type="ECO:0000256" key="1">
    <source>
        <dbReference type="ARBA" id="ARBA00004651"/>
    </source>
</evidence>
<keyword evidence="2" id="KW-1003">Cell membrane</keyword>
<dbReference type="PANTHER" id="PTHR43221">
    <property type="entry name" value="PROTEASE HTPX"/>
    <property type="match status" value="1"/>
</dbReference>
<dbReference type="InterPro" id="IPR050083">
    <property type="entry name" value="HtpX_protease"/>
</dbReference>
<dbReference type="AlphaFoldDB" id="A0A330L132"/>
<evidence type="ECO:0000256" key="7">
    <source>
        <dbReference type="ARBA" id="ARBA00022833"/>
    </source>
</evidence>
<keyword evidence="15" id="KW-1185">Reference proteome</keyword>
<dbReference type="OrthoDB" id="15218at2"/>
<dbReference type="Pfam" id="PF01435">
    <property type="entry name" value="Peptidase_M48"/>
    <property type="match status" value="1"/>
</dbReference>
<dbReference type="EMBL" id="OUNR01000001">
    <property type="protein sequence ID" value="SPP63047.1"/>
    <property type="molecule type" value="Genomic_DNA"/>
</dbReference>
<keyword evidence="10 12" id="KW-0472">Membrane</keyword>
<dbReference type="FunCoup" id="A0A330L132">
    <property type="interactions" value="244"/>
</dbReference>
<dbReference type="InterPro" id="IPR001915">
    <property type="entry name" value="Peptidase_M48"/>
</dbReference>
<feature type="transmembrane region" description="Helical" evidence="12">
    <location>
        <begin position="48"/>
        <end position="66"/>
    </location>
</feature>
<proteinExistence type="inferred from homology"/>
<keyword evidence="4 12" id="KW-0812">Transmembrane</keyword>
<dbReference type="Proteomes" id="UP000248168">
    <property type="component" value="Unassembled WGS sequence"/>
</dbReference>
<name>A0A330L132_9BACT</name>
<dbReference type="GO" id="GO:0004222">
    <property type="term" value="F:metalloendopeptidase activity"/>
    <property type="evidence" value="ECO:0007669"/>
    <property type="project" value="InterPro"/>
</dbReference>
<accession>A0A330L132</accession>
<keyword evidence="7 11" id="KW-0862">Zinc</keyword>
<keyword evidence="8 12" id="KW-1133">Transmembrane helix</keyword>
<evidence type="ECO:0000256" key="4">
    <source>
        <dbReference type="ARBA" id="ARBA00022692"/>
    </source>
</evidence>
<protein>
    <submittedName>
        <fullName evidence="14">Protease HtpX</fullName>
        <ecNumber evidence="14">3.4.24.-</ecNumber>
    </submittedName>
</protein>
<evidence type="ECO:0000256" key="10">
    <source>
        <dbReference type="ARBA" id="ARBA00023136"/>
    </source>
</evidence>
<dbReference type="CDD" id="cd07335">
    <property type="entry name" value="M48B_HtpX_like"/>
    <property type="match status" value="1"/>
</dbReference>
<keyword evidence="9 11" id="KW-0482">Metalloprotease</keyword>
<dbReference type="NCBIfam" id="NF003965">
    <property type="entry name" value="PRK05457.1"/>
    <property type="match status" value="1"/>
</dbReference>
<reference evidence="15" key="1">
    <citation type="submission" date="2018-04" db="EMBL/GenBank/DDBJ databases">
        <authorList>
            <person name="Lucker S."/>
            <person name="Sakoula D."/>
        </authorList>
    </citation>
    <scope>NUCLEOTIDE SEQUENCE [LARGE SCALE GENOMIC DNA]</scope>
</reference>
<evidence type="ECO:0000313" key="14">
    <source>
        <dbReference type="EMBL" id="SPP63047.1"/>
    </source>
</evidence>
<comment type="similarity">
    <text evidence="11">Belongs to the peptidase M48 family.</text>
</comment>
<evidence type="ECO:0000256" key="2">
    <source>
        <dbReference type="ARBA" id="ARBA00022475"/>
    </source>
</evidence>
<feature type="transmembrane region" description="Helical" evidence="12">
    <location>
        <begin position="7"/>
        <end position="28"/>
    </location>
</feature>
<evidence type="ECO:0000313" key="15">
    <source>
        <dbReference type="Proteomes" id="UP000248168"/>
    </source>
</evidence>